<dbReference type="InterPro" id="IPR013657">
    <property type="entry name" value="SCL35B1-4/HUT1"/>
</dbReference>
<reference evidence="9 10" key="1">
    <citation type="submission" date="2008-07" db="EMBL/GenBank/DDBJ databases">
        <authorList>
            <person name="El-Sayed N."/>
            <person name="Caler E."/>
            <person name="Inman J."/>
            <person name="Amedeo P."/>
            <person name="Hass B."/>
            <person name="Wortman J."/>
        </authorList>
    </citation>
    <scope>NUCLEOTIDE SEQUENCE [LARGE SCALE GENOMIC DNA]</scope>
    <source>
        <strain evidence="10">ATCC 50983 / TXsc</strain>
    </source>
</reference>
<dbReference type="GeneID" id="9043914"/>
<dbReference type="Proteomes" id="UP000007800">
    <property type="component" value="Unassembled WGS sequence"/>
</dbReference>
<dbReference type="GO" id="GO:0000139">
    <property type="term" value="C:Golgi membrane"/>
    <property type="evidence" value="ECO:0007669"/>
    <property type="project" value="TreeGrafter"/>
</dbReference>
<feature type="transmembrane region" description="Helical" evidence="8">
    <location>
        <begin position="96"/>
        <end position="123"/>
    </location>
</feature>
<dbReference type="GO" id="GO:0005460">
    <property type="term" value="F:UDP-glucose transmembrane transporter activity"/>
    <property type="evidence" value="ECO:0007669"/>
    <property type="project" value="TreeGrafter"/>
</dbReference>
<dbReference type="PANTHER" id="PTHR10778">
    <property type="entry name" value="SOLUTE CARRIER FAMILY 35 MEMBER B"/>
    <property type="match status" value="1"/>
</dbReference>
<dbReference type="PANTHER" id="PTHR10778:SF10">
    <property type="entry name" value="SOLUTE CARRIER FAMILY 35 MEMBER B1"/>
    <property type="match status" value="1"/>
</dbReference>
<evidence type="ECO:0000256" key="3">
    <source>
        <dbReference type="ARBA" id="ARBA00022448"/>
    </source>
</evidence>
<sequence>MFNMNFFELVVKRPSHDPPGRTFFNCLQVALGMAVYNNEIIPAFRFIMEDPYEVGSRLALYCMTMSLGNVFIFLMQKEFGALAVAKTTTVRKLVSVVLSVLMFGHRILPVQWLAIGVVFTAPMTEKRINKWRKSITRGKKHD</sequence>
<keyword evidence="4 8" id="KW-0812">Transmembrane</keyword>
<evidence type="ECO:0000313" key="9">
    <source>
        <dbReference type="EMBL" id="EER00733.1"/>
    </source>
</evidence>
<dbReference type="AlphaFoldDB" id="C5LRB0"/>
<feature type="transmembrane region" description="Helical" evidence="8">
    <location>
        <begin position="58"/>
        <end position="76"/>
    </location>
</feature>
<evidence type="ECO:0000256" key="6">
    <source>
        <dbReference type="ARBA" id="ARBA00022989"/>
    </source>
</evidence>
<keyword evidence="3" id="KW-0813">Transport</keyword>
<keyword evidence="7 8" id="KW-0472">Membrane</keyword>
<evidence type="ECO:0000256" key="7">
    <source>
        <dbReference type="ARBA" id="ARBA00023136"/>
    </source>
</evidence>
<dbReference type="OrthoDB" id="1601at2759"/>
<evidence type="ECO:0000256" key="1">
    <source>
        <dbReference type="ARBA" id="ARBA00004477"/>
    </source>
</evidence>
<dbReference type="GO" id="GO:0005789">
    <property type="term" value="C:endoplasmic reticulum membrane"/>
    <property type="evidence" value="ECO:0007669"/>
    <property type="project" value="UniProtKB-SubCell"/>
</dbReference>
<dbReference type="Pfam" id="PF08449">
    <property type="entry name" value="UAA"/>
    <property type="match status" value="1"/>
</dbReference>
<evidence type="ECO:0000256" key="2">
    <source>
        <dbReference type="ARBA" id="ARBA00010694"/>
    </source>
</evidence>
<keyword evidence="5" id="KW-0256">Endoplasmic reticulum</keyword>
<dbReference type="InterPro" id="IPR037185">
    <property type="entry name" value="EmrE-like"/>
</dbReference>
<comment type="subcellular location">
    <subcellularLocation>
        <location evidence="1">Endoplasmic reticulum membrane</location>
        <topology evidence="1">Multi-pass membrane protein</topology>
    </subcellularLocation>
</comment>
<dbReference type="GO" id="GO:0005459">
    <property type="term" value="F:UDP-galactose transmembrane transporter activity"/>
    <property type="evidence" value="ECO:0007669"/>
    <property type="project" value="TreeGrafter"/>
</dbReference>
<dbReference type="EMBL" id="GG684704">
    <property type="protein sequence ID" value="EER00733.1"/>
    <property type="molecule type" value="Genomic_DNA"/>
</dbReference>
<dbReference type="SUPFAM" id="SSF103481">
    <property type="entry name" value="Multidrug resistance efflux transporter EmrE"/>
    <property type="match status" value="1"/>
</dbReference>
<proteinExistence type="inferred from homology"/>
<evidence type="ECO:0000313" key="10">
    <source>
        <dbReference type="Proteomes" id="UP000007800"/>
    </source>
</evidence>
<evidence type="ECO:0000256" key="5">
    <source>
        <dbReference type="ARBA" id="ARBA00022824"/>
    </source>
</evidence>
<dbReference type="RefSeq" id="XP_002768015.1">
    <property type="nucleotide sequence ID" value="XM_002767969.1"/>
</dbReference>
<name>C5LRB0_PERM5</name>
<dbReference type="InParanoid" id="C5LRB0"/>
<keyword evidence="10" id="KW-1185">Reference proteome</keyword>
<accession>C5LRB0</accession>
<organism evidence="10">
    <name type="scientific">Perkinsus marinus (strain ATCC 50983 / TXsc)</name>
    <dbReference type="NCBI Taxonomy" id="423536"/>
    <lineage>
        <taxon>Eukaryota</taxon>
        <taxon>Sar</taxon>
        <taxon>Alveolata</taxon>
        <taxon>Perkinsozoa</taxon>
        <taxon>Perkinsea</taxon>
        <taxon>Perkinsida</taxon>
        <taxon>Perkinsidae</taxon>
        <taxon>Perkinsus</taxon>
    </lineage>
</organism>
<comment type="similarity">
    <text evidence="2">Belongs to the nucleotide-sugar transporter family. SLC35B subfamily.</text>
</comment>
<keyword evidence="6 8" id="KW-1133">Transmembrane helix</keyword>
<gene>
    <name evidence="9" type="ORF">Pmar_PMAR028098</name>
</gene>
<evidence type="ECO:0000256" key="4">
    <source>
        <dbReference type="ARBA" id="ARBA00022692"/>
    </source>
</evidence>
<evidence type="ECO:0000256" key="8">
    <source>
        <dbReference type="SAM" id="Phobius"/>
    </source>
</evidence>
<protein>
    <submittedName>
        <fullName evidence="9">Udp-galactose transporter, putative</fullName>
    </submittedName>
</protein>